<dbReference type="EMBL" id="CP013928">
    <property type="protein sequence ID" value="AMJ79412.1"/>
    <property type="molecule type" value="Genomic_DNA"/>
</dbReference>
<name>A0AAC8XLA2_9ALTE</name>
<reference evidence="1 2" key="1">
    <citation type="submission" date="2015-12" db="EMBL/GenBank/DDBJ databases">
        <title>Intraspecies pangenome expansion in the marine bacterium Alteromonas.</title>
        <authorList>
            <person name="Lopez-Perez M."/>
            <person name="Rodriguez-Valera F."/>
        </authorList>
    </citation>
    <scope>NUCLEOTIDE SEQUENCE [LARGE SCALE GENOMIC DNA]</scope>
    <source>
        <strain evidence="1 2">UM8</strain>
    </source>
</reference>
<organism evidence="1 2">
    <name type="scientific">Alteromonas mediterranea</name>
    <dbReference type="NCBI Taxonomy" id="314275"/>
    <lineage>
        <taxon>Bacteria</taxon>
        <taxon>Pseudomonadati</taxon>
        <taxon>Pseudomonadota</taxon>
        <taxon>Gammaproteobacteria</taxon>
        <taxon>Alteromonadales</taxon>
        <taxon>Alteromonadaceae</taxon>
        <taxon>Alteromonas/Salinimonas group</taxon>
        <taxon>Alteromonas</taxon>
    </lineage>
</organism>
<dbReference type="RefSeq" id="WP_015067762.1">
    <property type="nucleotide sequence ID" value="NZ_CAXGIV010000042.1"/>
</dbReference>
<proteinExistence type="predicted"/>
<accession>A0AAC8XLA2</accession>
<protein>
    <submittedName>
        <fullName evidence="1">Uncharacterized protein</fullName>
    </submittedName>
</protein>
<dbReference type="AlphaFoldDB" id="A0AAC8XLA2"/>
<gene>
    <name evidence="1" type="ORF">AV942_14480</name>
</gene>
<dbReference type="Proteomes" id="UP000061468">
    <property type="component" value="Chromosome"/>
</dbReference>
<sequence>MNLKAVLATAFLVWVVYTTLGTVMYTARLASFYEVDWSLETHGIAINGKTGFGDMISVAHDLSASIPSASGGTVNEICPGISSERGHLTVSTIDDNVVCCHISENQWLVPFKEADGKRHYLCGAWPFEEHVTQNLENVALNFTSL</sequence>
<evidence type="ECO:0000313" key="2">
    <source>
        <dbReference type="Proteomes" id="UP000061468"/>
    </source>
</evidence>
<evidence type="ECO:0000313" key="1">
    <source>
        <dbReference type="EMBL" id="AMJ79412.1"/>
    </source>
</evidence>